<dbReference type="EMBL" id="ML738591">
    <property type="protein sequence ID" value="KAE8166899.1"/>
    <property type="molecule type" value="Genomic_DNA"/>
</dbReference>
<evidence type="ECO:0000313" key="2">
    <source>
        <dbReference type="EMBL" id="KAE8166899.1"/>
    </source>
</evidence>
<feature type="chain" id="PRO_5024814984" description="GPI anchored cell wall protein" evidence="1">
    <location>
        <begin position="20"/>
        <end position="215"/>
    </location>
</feature>
<organism evidence="2 3">
    <name type="scientific">Aspergillus tamarii</name>
    <dbReference type="NCBI Taxonomy" id="41984"/>
    <lineage>
        <taxon>Eukaryota</taxon>
        <taxon>Fungi</taxon>
        <taxon>Dikarya</taxon>
        <taxon>Ascomycota</taxon>
        <taxon>Pezizomycotina</taxon>
        <taxon>Eurotiomycetes</taxon>
        <taxon>Eurotiomycetidae</taxon>
        <taxon>Eurotiales</taxon>
        <taxon>Aspergillaceae</taxon>
        <taxon>Aspergillus</taxon>
        <taxon>Aspergillus subgen. Circumdati</taxon>
    </lineage>
</organism>
<sequence>MRFTLSSLALLVAATTVAADNVITLAMPYDSDGSGTADLPDIDFKIVGINGSTTSFAPNCPASTSATITASASTATEDSSLNCDMTLVSGPKTLWLEYEDEEFYRCDMGEKSAACYLTWTTTSGTSTIGTSVSTDHYPVTSVAITVAATAASVTPTASASASVKASVSGIANATSTSASASASASPTDNAAMGLPTGHAFFAAGGAAMALALAIA</sequence>
<feature type="signal peptide" evidence="1">
    <location>
        <begin position="1"/>
        <end position="19"/>
    </location>
</feature>
<proteinExistence type="predicted"/>
<accession>A0A5N6V7N0</accession>
<protein>
    <recommendedName>
        <fullName evidence="4">GPI anchored cell wall protein</fullName>
    </recommendedName>
</protein>
<keyword evidence="3" id="KW-1185">Reference proteome</keyword>
<name>A0A5N6V7N0_ASPTM</name>
<keyword evidence="1" id="KW-0732">Signal</keyword>
<dbReference type="Proteomes" id="UP000326950">
    <property type="component" value="Unassembled WGS sequence"/>
</dbReference>
<evidence type="ECO:0000256" key="1">
    <source>
        <dbReference type="SAM" id="SignalP"/>
    </source>
</evidence>
<reference evidence="2 3" key="1">
    <citation type="submission" date="2019-04" db="EMBL/GenBank/DDBJ databases">
        <title>Friends and foes A comparative genomics study of 23 Aspergillus species from section Flavi.</title>
        <authorList>
            <consortium name="DOE Joint Genome Institute"/>
            <person name="Kjaerbolling I."/>
            <person name="Vesth T."/>
            <person name="Frisvad J.C."/>
            <person name="Nybo J.L."/>
            <person name="Theobald S."/>
            <person name="Kildgaard S."/>
            <person name="Isbrandt T."/>
            <person name="Kuo A."/>
            <person name="Sato A."/>
            <person name="Lyhne E.K."/>
            <person name="Kogle M.E."/>
            <person name="Wiebenga A."/>
            <person name="Kun R.S."/>
            <person name="Lubbers R.J."/>
            <person name="Makela M.R."/>
            <person name="Barry K."/>
            <person name="Chovatia M."/>
            <person name="Clum A."/>
            <person name="Daum C."/>
            <person name="Haridas S."/>
            <person name="He G."/>
            <person name="LaButti K."/>
            <person name="Lipzen A."/>
            <person name="Mondo S."/>
            <person name="Riley R."/>
            <person name="Salamov A."/>
            <person name="Simmons B.A."/>
            <person name="Magnuson J.K."/>
            <person name="Henrissat B."/>
            <person name="Mortensen U.H."/>
            <person name="Larsen T.O."/>
            <person name="Devries R.P."/>
            <person name="Grigoriev I.V."/>
            <person name="Machida M."/>
            <person name="Baker S.E."/>
            <person name="Andersen M.R."/>
        </authorList>
    </citation>
    <scope>NUCLEOTIDE SEQUENCE [LARGE SCALE GENOMIC DNA]</scope>
    <source>
        <strain evidence="2 3">CBS 117626</strain>
    </source>
</reference>
<dbReference type="AlphaFoldDB" id="A0A5N6V7N0"/>
<evidence type="ECO:0000313" key="3">
    <source>
        <dbReference type="Proteomes" id="UP000326950"/>
    </source>
</evidence>
<dbReference type="OrthoDB" id="4509731at2759"/>
<gene>
    <name evidence="2" type="ORF">BDV40DRAFT_207387</name>
</gene>
<evidence type="ECO:0008006" key="4">
    <source>
        <dbReference type="Google" id="ProtNLM"/>
    </source>
</evidence>